<evidence type="ECO:0000313" key="1">
    <source>
        <dbReference type="EMBL" id="MFD1019883.1"/>
    </source>
</evidence>
<proteinExistence type="predicted"/>
<evidence type="ECO:0000313" key="2">
    <source>
        <dbReference type="Proteomes" id="UP001596990"/>
    </source>
</evidence>
<dbReference type="RefSeq" id="WP_386060516.1">
    <property type="nucleotide sequence ID" value="NZ_JBHTKL010000005.1"/>
</dbReference>
<dbReference type="InterPro" id="IPR029068">
    <property type="entry name" value="Glyas_Bleomycin-R_OHBP_Dase"/>
</dbReference>
<sequence length="200" mass="23482">MLFHYHFWTPYVEETEKFYIEQGFTVHQRIGRHEGEFQSFHPPLDWEDFREKQIAFRIIEVKKGSVNITFGLGKKPMFDHIGFLVSQQQHDEICTRAEEMGWKTDPGERRTFIGTPFEFRVELQTHRDAIDEGNADFARIDHMKISTPEFGLEEKLTQLLGREDIKIASVTDEDVMLKEVTMWGMSEDSTDPNGVLILQR</sequence>
<dbReference type="Proteomes" id="UP001596990">
    <property type="component" value="Unassembled WGS sequence"/>
</dbReference>
<dbReference type="SUPFAM" id="SSF54593">
    <property type="entry name" value="Glyoxalase/Bleomycin resistance protein/Dihydroxybiphenyl dioxygenase"/>
    <property type="match status" value="1"/>
</dbReference>
<evidence type="ECO:0008006" key="3">
    <source>
        <dbReference type="Google" id="ProtNLM"/>
    </source>
</evidence>
<dbReference type="EMBL" id="JBHTKL010000005">
    <property type="protein sequence ID" value="MFD1019883.1"/>
    <property type="molecule type" value="Genomic_DNA"/>
</dbReference>
<comment type="caution">
    <text evidence="1">The sequence shown here is derived from an EMBL/GenBank/DDBJ whole genome shotgun (WGS) entry which is preliminary data.</text>
</comment>
<accession>A0ABW3L577</accession>
<gene>
    <name evidence="1" type="ORF">ACFQ2J_11920</name>
</gene>
<dbReference type="Gene3D" id="3.10.180.10">
    <property type="entry name" value="2,3-Dihydroxybiphenyl 1,2-Dioxygenase, domain 1"/>
    <property type="match status" value="1"/>
</dbReference>
<organism evidence="1 2">
    <name type="scientific">Thalassobacillus hwangdonensis</name>
    <dbReference type="NCBI Taxonomy" id="546108"/>
    <lineage>
        <taxon>Bacteria</taxon>
        <taxon>Bacillati</taxon>
        <taxon>Bacillota</taxon>
        <taxon>Bacilli</taxon>
        <taxon>Bacillales</taxon>
        <taxon>Bacillaceae</taxon>
        <taxon>Thalassobacillus</taxon>
    </lineage>
</organism>
<keyword evidence="2" id="KW-1185">Reference proteome</keyword>
<protein>
    <recommendedName>
        <fullName evidence="3">VOC domain-containing protein</fullName>
    </recommendedName>
</protein>
<name>A0ABW3L577_9BACI</name>
<reference evidence="2" key="1">
    <citation type="journal article" date="2019" name="Int. J. Syst. Evol. Microbiol.">
        <title>The Global Catalogue of Microorganisms (GCM) 10K type strain sequencing project: providing services to taxonomists for standard genome sequencing and annotation.</title>
        <authorList>
            <consortium name="The Broad Institute Genomics Platform"/>
            <consortium name="The Broad Institute Genome Sequencing Center for Infectious Disease"/>
            <person name="Wu L."/>
            <person name="Ma J."/>
        </authorList>
    </citation>
    <scope>NUCLEOTIDE SEQUENCE [LARGE SCALE GENOMIC DNA]</scope>
    <source>
        <strain evidence="2">CCUG 56607</strain>
    </source>
</reference>